<dbReference type="EMBL" id="BAAAET010000005">
    <property type="protein sequence ID" value="GAA0700381.1"/>
    <property type="molecule type" value="Genomic_DNA"/>
</dbReference>
<keyword evidence="3" id="KW-1185">Reference proteome</keyword>
<comment type="caution">
    <text evidence="2">The sequence shown here is derived from an EMBL/GenBank/DDBJ whole genome shotgun (WGS) entry which is preliminary data.</text>
</comment>
<reference evidence="3" key="1">
    <citation type="journal article" date="2019" name="Int. J. Syst. Evol. Microbiol.">
        <title>The Global Catalogue of Microorganisms (GCM) 10K type strain sequencing project: providing services to taxonomists for standard genome sequencing and annotation.</title>
        <authorList>
            <consortium name="The Broad Institute Genomics Platform"/>
            <consortium name="The Broad Institute Genome Sequencing Center for Infectious Disease"/>
            <person name="Wu L."/>
            <person name="Ma J."/>
        </authorList>
    </citation>
    <scope>NUCLEOTIDE SEQUENCE [LARGE SCALE GENOMIC DNA]</scope>
    <source>
        <strain evidence="3">JCM 15134</strain>
    </source>
</reference>
<dbReference type="Pfam" id="PF12974">
    <property type="entry name" value="Phosphonate-bd"/>
    <property type="match status" value="1"/>
</dbReference>
<feature type="signal peptide" evidence="1">
    <location>
        <begin position="1"/>
        <end position="18"/>
    </location>
</feature>
<evidence type="ECO:0000313" key="2">
    <source>
        <dbReference type="EMBL" id="GAA0700381.1"/>
    </source>
</evidence>
<dbReference type="PANTHER" id="PTHR35841:SF1">
    <property type="entry name" value="PHOSPHONATES-BINDING PERIPLASMIC PROTEIN"/>
    <property type="match status" value="1"/>
</dbReference>
<dbReference type="PANTHER" id="PTHR35841">
    <property type="entry name" value="PHOSPHONATES-BINDING PERIPLASMIC PROTEIN"/>
    <property type="match status" value="1"/>
</dbReference>
<name>A0ABP3TJB5_9GAMM</name>
<accession>A0ABP3TJB5</accession>
<evidence type="ECO:0000313" key="3">
    <source>
        <dbReference type="Proteomes" id="UP001499915"/>
    </source>
</evidence>
<dbReference type="Gene3D" id="3.40.190.10">
    <property type="entry name" value="Periplasmic binding protein-like II"/>
    <property type="match status" value="2"/>
</dbReference>
<sequence>MKYILILLMSLIALPVSAQYEDGQKVYTIGVVPQFEQRKLFDIWQPILTALEHELDFKLQLVGSPKIPMFEKKYLAGQYDFAYMNPYHLLKAHQTQGYVPLIRDGSRQLKGILVVNKDSPYQTVADLDKQILAFPAPNALGASLLMRADLMSLFQLEYFPRYVQTHSSVYLNVALGQAAAGGGVLSTLKQQPPEVRERLRVIYETRGMKPHPLSVHPRVPEEDREAFRQAWLKLAGTRAGSRLMALIPMGQPAVATMDDYRPMLDWNLEEYYIVE</sequence>
<proteinExistence type="predicted"/>
<dbReference type="Proteomes" id="UP001499915">
    <property type="component" value="Unassembled WGS sequence"/>
</dbReference>
<organism evidence="2 3">
    <name type="scientific">Marinobacterium maritimum</name>
    <dbReference type="NCBI Taxonomy" id="500162"/>
    <lineage>
        <taxon>Bacteria</taxon>
        <taxon>Pseudomonadati</taxon>
        <taxon>Pseudomonadota</taxon>
        <taxon>Gammaproteobacteria</taxon>
        <taxon>Oceanospirillales</taxon>
        <taxon>Oceanospirillaceae</taxon>
        <taxon>Marinobacterium</taxon>
    </lineage>
</organism>
<keyword evidence="1" id="KW-0732">Signal</keyword>
<evidence type="ECO:0000256" key="1">
    <source>
        <dbReference type="SAM" id="SignalP"/>
    </source>
</evidence>
<protein>
    <submittedName>
        <fullName evidence="2">Phosphate/phosphite/phosphonate ABC transporter substrate-binding protein</fullName>
    </submittedName>
</protein>
<dbReference type="SUPFAM" id="SSF53850">
    <property type="entry name" value="Periplasmic binding protein-like II"/>
    <property type="match status" value="1"/>
</dbReference>
<gene>
    <name evidence="2" type="ORF">GCM10009104_31680</name>
</gene>
<feature type="chain" id="PRO_5046926336" evidence="1">
    <location>
        <begin position="19"/>
        <end position="275"/>
    </location>
</feature>